<dbReference type="AlphaFoldDB" id="A0A2M7J9N7"/>
<organism evidence="1 2">
    <name type="scientific">Candidatus Desantisbacteria bacterium CG_4_8_14_3_um_filter_40_12</name>
    <dbReference type="NCBI Taxonomy" id="1974545"/>
    <lineage>
        <taxon>Bacteria</taxon>
        <taxon>Candidatus Desantisiibacteriota</taxon>
    </lineage>
</organism>
<gene>
    <name evidence="1" type="ORF">COZ71_08545</name>
</gene>
<comment type="caution">
    <text evidence="1">The sequence shown here is derived from an EMBL/GenBank/DDBJ whole genome shotgun (WGS) entry which is preliminary data.</text>
</comment>
<dbReference type="EMBL" id="PFIC01000240">
    <property type="protein sequence ID" value="PIX16095.1"/>
    <property type="molecule type" value="Genomic_DNA"/>
</dbReference>
<name>A0A2M7J9N7_9BACT</name>
<feature type="non-terminal residue" evidence="1">
    <location>
        <position position="1"/>
    </location>
</feature>
<feature type="non-terminal residue" evidence="1">
    <location>
        <position position="1236"/>
    </location>
</feature>
<protein>
    <recommendedName>
        <fullName evidence="3">IPT/TIG domain-containing protein</fullName>
    </recommendedName>
</protein>
<accession>A0A2M7J9N7</accession>
<dbReference type="Proteomes" id="UP000229297">
    <property type="component" value="Unassembled WGS sequence"/>
</dbReference>
<dbReference type="InterPro" id="IPR014756">
    <property type="entry name" value="Ig_E-set"/>
</dbReference>
<evidence type="ECO:0000313" key="1">
    <source>
        <dbReference type="EMBL" id="PIX16095.1"/>
    </source>
</evidence>
<evidence type="ECO:0000313" key="2">
    <source>
        <dbReference type="Proteomes" id="UP000229297"/>
    </source>
</evidence>
<sequence length="1236" mass="127984">TLGKTVDIIRVVASSGGSFTTSFTVDSQRYGTQTITVVGINSGYPVNSSFYITPEVVSVTPTKGTVGTFVTVSGTGYGVGEVLRIDFSKTVSIVTGAASDEGTFTLVFTVDTQGYATKTITVEGINTLHLATNSFFILPEIVQITPITGTVGTLVTINCTGYGTGEVVRLDFGKTTSIATPLASSDGTFTVVFTVDTQAYATRTVRVEGVDTKDARDVKFYIIPEIVAVVPDNGTVGTFVTVTGSGYGASEGMMVDFGLTTDIISGVTSNDGTFSLTFTVDTQRYGTKTIVAEGIQTQYATMETFCITPQIISVKPSLGTVGTVVTITGSGYEGLENVRVDFGKIASKVIGITNINGTFTAMFMVDTQAYGTRTITGTGLDSTAVAENSFYITPEVINVTPASGTVGSFVTVKCSGYGAGEVVRIGLGNTQTIAIGAASSDGTFTVVWTVDAQRYATRTVVAEGVTARHPASNSFYVLPEVVSVTPNAGTVGTIVTISGTGYGSNDSFKVNFGKAVAITTGVASNDGTITAVFTINIQAYGTTSVVATSLSTKDKEGNYITQYNGFKITTTIYISPSEGTVGIPVTVNGYGYGADEDVQIDFGTTISIVIAHTSMDGTFTTVFVSNPQKAGNSIVTATGLISQHPYQRSFDVTAKISQITPVHGTVGTRVTVVGDGFGSEETVRIDFGGTMTIAQTSVSLAGTFSIGWTVDTQKYGTTTITAYGLLSNARPTKVFKIEPEIISVTPTMGTVGKLITIVCSGYGDSEVVQIDFGNIQSIVSGIASNEGTFTASFTVDTQVFGTTTIMAVGMGEAINVFRIIPEVYSVVPTTGTVGAVITIQGTGYAAEDVIIVAFGTNASIQQAVAGDKGWFSTSFTVDIQSYGTTTITASGANSATNIFFILPQVVSVSPTTGTVGMAITINGTGYAAGDNIRVAFGTKVSMVTTVASQHGSFTTSWTVDVQRFGTTTIIASGVGSATNIFCILPQVVSVTPTTGTVGTVVTILGNGYAATDSITVLFGSNPGIQMATASIHGSFTTRFTVNTQAYGTTTITASGVSMATNIFRILPELVSVVPNTGTVGSLVTISCTGYGPSNTIRLSFGTTNTLTTAKASSYGTMTTVWTVNTQSYGTTSVVATSLNTKDQAGNYITSLNMFKITTVIYITPTEGTVGTNVTVTGNGYGVSETVGIDFGTTMSIVIAQSTASGTFIAVFTTDPQSGMTIIVKATGVTSQNPYIR</sequence>
<dbReference type="Gene3D" id="2.60.40.10">
    <property type="entry name" value="Immunoglobulins"/>
    <property type="match status" value="4"/>
</dbReference>
<proteinExistence type="predicted"/>
<reference evidence="2" key="1">
    <citation type="submission" date="2017-09" db="EMBL/GenBank/DDBJ databases">
        <title>Depth-based differentiation of microbial function through sediment-hosted aquifers and enrichment of novel symbionts in the deep terrestrial subsurface.</title>
        <authorList>
            <person name="Probst A.J."/>
            <person name="Ladd B."/>
            <person name="Jarett J.K."/>
            <person name="Geller-Mcgrath D.E."/>
            <person name="Sieber C.M.K."/>
            <person name="Emerson J.B."/>
            <person name="Anantharaman K."/>
            <person name="Thomas B.C."/>
            <person name="Malmstrom R."/>
            <person name="Stieglmeier M."/>
            <person name="Klingl A."/>
            <person name="Woyke T."/>
            <person name="Ryan C.M."/>
            <person name="Banfield J.F."/>
        </authorList>
    </citation>
    <scope>NUCLEOTIDE SEQUENCE [LARGE SCALE GENOMIC DNA]</scope>
</reference>
<dbReference type="InterPro" id="IPR013783">
    <property type="entry name" value="Ig-like_fold"/>
</dbReference>
<dbReference type="SUPFAM" id="SSF81296">
    <property type="entry name" value="E set domains"/>
    <property type="match status" value="2"/>
</dbReference>
<evidence type="ECO:0008006" key="3">
    <source>
        <dbReference type="Google" id="ProtNLM"/>
    </source>
</evidence>